<name>A0ABW3WPL2_9FLAO</name>
<dbReference type="PANTHER" id="PTHR46401">
    <property type="entry name" value="GLYCOSYLTRANSFERASE WBBK-RELATED"/>
    <property type="match status" value="1"/>
</dbReference>
<keyword evidence="4" id="KW-1185">Reference proteome</keyword>
<dbReference type="RefSeq" id="WP_386809380.1">
    <property type="nucleotide sequence ID" value="NZ_JBHTMV010000004.1"/>
</dbReference>
<keyword evidence="1 3" id="KW-0808">Transferase</keyword>
<sequence>MNLLYDISAIQPNLDGKYHGGGKYGKIVFFKLVEMSINSNLKLFALFDDSKFLEKDIMDLISINNIIKIDLNKVLIDDIVSIYNIDKFYTALPYNFKNLSKINCKIIGAIHGLRGLEMELNWHSLLYVRGKLRFKNIIKILLKNKVKKRQLIHFKNLFNLQNINLYAVSNHTKYSIKTFVPNINIDKLKVFYSPDVTTTYKKKNNINGNYFLLVSGNRWLKNNLRAAKAIDAIISENSKLNYKVIITGVTNKKVYLKHIVNKESFILKKYVAEEELFNLYAHAYAFIYPTLNEGFGYPPLEAMRFGVPVVTTAFSSIPEICSNAVLYANPYSVSEIKNRILNLIFNNNLYKQLQQNGISRFETVRKKQREDLDELISFILS</sequence>
<evidence type="ECO:0000313" key="3">
    <source>
        <dbReference type="EMBL" id="MFD1294189.1"/>
    </source>
</evidence>
<evidence type="ECO:0000256" key="1">
    <source>
        <dbReference type="ARBA" id="ARBA00022679"/>
    </source>
</evidence>
<dbReference type="Pfam" id="PF00534">
    <property type="entry name" value="Glycos_transf_1"/>
    <property type="match status" value="1"/>
</dbReference>
<comment type="caution">
    <text evidence="3">The sequence shown here is derived from an EMBL/GenBank/DDBJ whole genome shotgun (WGS) entry which is preliminary data.</text>
</comment>
<dbReference type="SUPFAM" id="SSF53756">
    <property type="entry name" value="UDP-Glycosyltransferase/glycogen phosphorylase"/>
    <property type="match status" value="1"/>
</dbReference>
<evidence type="ECO:0000259" key="2">
    <source>
        <dbReference type="Pfam" id="PF00534"/>
    </source>
</evidence>
<organism evidence="3 4">
    <name type="scientific">Lutibacter holmesii</name>
    <dbReference type="NCBI Taxonomy" id="1137985"/>
    <lineage>
        <taxon>Bacteria</taxon>
        <taxon>Pseudomonadati</taxon>
        <taxon>Bacteroidota</taxon>
        <taxon>Flavobacteriia</taxon>
        <taxon>Flavobacteriales</taxon>
        <taxon>Flavobacteriaceae</taxon>
        <taxon>Lutibacter</taxon>
    </lineage>
</organism>
<dbReference type="InterPro" id="IPR001296">
    <property type="entry name" value="Glyco_trans_1"/>
</dbReference>
<dbReference type="Proteomes" id="UP001597241">
    <property type="component" value="Unassembled WGS sequence"/>
</dbReference>
<feature type="domain" description="Glycosyl transferase family 1" evidence="2">
    <location>
        <begin position="198"/>
        <end position="358"/>
    </location>
</feature>
<proteinExistence type="predicted"/>
<evidence type="ECO:0000313" key="4">
    <source>
        <dbReference type="Proteomes" id="UP001597241"/>
    </source>
</evidence>
<gene>
    <name evidence="3" type="ORF">ACFQ5N_10110</name>
</gene>
<keyword evidence="3" id="KW-0328">Glycosyltransferase</keyword>
<protein>
    <submittedName>
        <fullName evidence="3">Glycosyltransferase</fullName>
        <ecNumber evidence="3">2.4.-.-</ecNumber>
    </submittedName>
</protein>
<accession>A0ABW3WPL2</accession>
<dbReference type="EC" id="2.4.-.-" evidence="3"/>
<reference evidence="4" key="1">
    <citation type="journal article" date="2019" name="Int. J. Syst. Evol. Microbiol.">
        <title>The Global Catalogue of Microorganisms (GCM) 10K type strain sequencing project: providing services to taxonomists for standard genome sequencing and annotation.</title>
        <authorList>
            <consortium name="The Broad Institute Genomics Platform"/>
            <consortium name="The Broad Institute Genome Sequencing Center for Infectious Disease"/>
            <person name="Wu L."/>
            <person name="Ma J."/>
        </authorList>
    </citation>
    <scope>NUCLEOTIDE SEQUENCE [LARGE SCALE GENOMIC DNA]</scope>
    <source>
        <strain evidence="4">CCUG 62221</strain>
    </source>
</reference>
<dbReference type="PANTHER" id="PTHR46401:SF2">
    <property type="entry name" value="GLYCOSYLTRANSFERASE WBBK-RELATED"/>
    <property type="match status" value="1"/>
</dbReference>
<dbReference type="GO" id="GO:0016757">
    <property type="term" value="F:glycosyltransferase activity"/>
    <property type="evidence" value="ECO:0007669"/>
    <property type="project" value="UniProtKB-KW"/>
</dbReference>
<dbReference type="Gene3D" id="3.40.50.2000">
    <property type="entry name" value="Glycogen Phosphorylase B"/>
    <property type="match status" value="1"/>
</dbReference>
<dbReference type="EMBL" id="JBHTMV010000004">
    <property type="protein sequence ID" value="MFD1294189.1"/>
    <property type="molecule type" value="Genomic_DNA"/>
</dbReference>